<feature type="transmembrane region" description="Helical" evidence="1">
    <location>
        <begin position="79"/>
        <end position="95"/>
    </location>
</feature>
<dbReference type="InterPro" id="IPR002656">
    <property type="entry name" value="Acyl_transf_3_dom"/>
</dbReference>
<keyword evidence="3" id="KW-0012">Acyltransferase</keyword>
<dbReference type="OrthoDB" id="9796461at2"/>
<reference evidence="4" key="1">
    <citation type="submission" date="2016-10" db="EMBL/GenBank/DDBJ databases">
        <authorList>
            <person name="Varghese N."/>
            <person name="Submissions S."/>
        </authorList>
    </citation>
    <scope>NUCLEOTIDE SEQUENCE [LARGE SCALE GENOMIC DNA]</scope>
    <source>
        <strain evidence="4">CGMCC 1.10370</strain>
    </source>
</reference>
<sequence length="353" mass="41417">MKIEQLTFTRFLAAISIVIFHFGKKSFLFNNTIVKSLFFNADVCVSYFFILSGFVMMLAYGNKSFICAKEYFRNRFSRIYPLYFFAILLVLFLQIRIKNFDLLGLILSLFMIQAWIPGYVLIFNPPGWSLSVELIFYLIFPFVFNRFFKKERIEKIYLIIIGFWILSQIIFLALFPVYNDISNFKDFLMYSPIMHLNEFLIGNLAGFIFVRKIWHRIGNYDIPIFILSIILFFALKLPINFHNGLLAVLFIPLIILISLNTGIITKTFKMKSFVFLGEISYGIYILQVPIFSLFSAYSVNKYFHITDPTIVFFLRLIILILVAALCYIYIEKPIQEKIRAKQRTTSVLSNSNL</sequence>
<evidence type="ECO:0000313" key="4">
    <source>
        <dbReference type="Proteomes" id="UP000199672"/>
    </source>
</evidence>
<feature type="domain" description="Acyltransferase 3" evidence="2">
    <location>
        <begin position="6"/>
        <end position="327"/>
    </location>
</feature>
<feature type="transmembrane region" description="Helical" evidence="1">
    <location>
        <begin position="102"/>
        <end position="122"/>
    </location>
</feature>
<organism evidence="3 4">
    <name type="scientific">Flavobacterium phragmitis</name>
    <dbReference type="NCBI Taxonomy" id="739143"/>
    <lineage>
        <taxon>Bacteria</taxon>
        <taxon>Pseudomonadati</taxon>
        <taxon>Bacteroidota</taxon>
        <taxon>Flavobacteriia</taxon>
        <taxon>Flavobacteriales</taxon>
        <taxon>Flavobacteriaceae</taxon>
        <taxon>Flavobacterium</taxon>
    </lineage>
</organism>
<dbReference type="InterPro" id="IPR050879">
    <property type="entry name" value="Acyltransferase_3"/>
</dbReference>
<feature type="transmembrane region" description="Helical" evidence="1">
    <location>
        <begin position="222"/>
        <end position="239"/>
    </location>
</feature>
<dbReference type="EMBL" id="FOMH01000011">
    <property type="protein sequence ID" value="SFD72578.1"/>
    <property type="molecule type" value="Genomic_DNA"/>
</dbReference>
<dbReference type="PANTHER" id="PTHR23028">
    <property type="entry name" value="ACETYLTRANSFERASE"/>
    <property type="match status" value="1"/>
</dbReference>
<dbReference type="GO" id="GO:0016747">
    <property type="term" value="F:acyltransferase activity, transferring groups other than amino-acyl groups"/>
    <property type="evidence" value="ECO:0007669"/>
    <property type="project" value="InterPro"/>
</dbReference>
<protein>
    <submittedName>
        <fullName evidence="3">Peptidoglycan/LPS O-acetylase OafA/YrhL, contains acyltransferase and SGNH-hydrolase domains</fullName>
    </submittedName>
</protein>
<keyword evidence="1" id="KW-0812">Transmembrane</keyword>
<keyword evidence="4" id="KW-1185">Reference proteome</keyword>
<accession>A0A1I1USD0</accession>
<dbReference type="Pfam" id="PF01757">
    <property type="entry name" value="Acyl_transf_3"/>
    <property type="match status" value="1"/>
</dbReference>
<gene>
    <name evidence="3" type="ORF">SAMN05216297_111114</name>
</gene>
<feature type="transmembrane region" description="Helical" evidence="1">
    <location>
        <begin position="309"/>
        <end position="330"/>
    </location>
</feature>
<keyword evidence="1" id="KW-0472">Membrane</keyword>
<feature type="transmembrane region" description="Helical" evidence="1">
    <location>
        <begin position="275"/>
        <end position="297"/>
    </location>
</feature>
<feature type="transmembrane region" description="Helical" evidence="1">
    <location>
        <begin position="245"/>
        <end position="263"/>
    </location>
</feature>
<proteinExistence type="predicted"/>
<keyword evidence="3" id="KW-0808">Transferase</keyword>
<feature type="transmembrane region" description="Helical" evidence="1">
    <location>
        <begin position="6"/>
        <end position="24"/>
    </location>
</feature>
<dbReference type="RefSeq" id="WP_091496532.1">
    <property type="nucleotide sequence ID" value="NZ_FOMH01000011.1"/>
</dbReference>
<dbReference type="STRING" id="739143.SAMN05216297_111114"/>
<dbReference type="AlphaFoldDB" id="A0A1I1USD0"/>
<name>A0A1I1USD0_9FLAO</name>
<dbReference type="Proteomes" id="UP000199672">
    <property type="component" value="Unassembled WGS sequence"/>
</dbReference>
<feature type="transmembrane region" description="Helical" evidence="1">
    <location>
        <begin position="187"/>
        <end position="210"/>
    </location>
</feature>
<feature type="transmembrane region" description="Helical" evidence="1">
    <location>
        <begin position="36"/>
        <end position="59"/>
    </location>
</feature>
<keyword evidence="1" id="KW-1133">Transmembrane helix</keyword>
<evidence type="ECO:0000256" key="1">
    <source>
        <dbReference type="SAM" id="Phobius"/>
    </source>
</evidence>
<keyword evidence="3" id="KW-0378">Hydrolase</keyword>
<evidence type="ECO:0000313" key="3">
    <source>
        <dbReference type="EMBL" id="SFD72578.1"/>
    </source>
</evidence>
<dbReference type="GO" id="GO:0016787">
    <property type="term" value="F:hydrolase activity"/>
    <property type="evidence" value="ECO:0007669"/>
    <property type="project" value="UniProtKB-KW"/>
</dbReference>
<feature type="transmembrane region" description="Helical" evidence="1">
    <location>
        <begin position="156"/>
        <end position="175"/>
    </location>
</feature>
<evidence type="ECO:0000259" key="2">
    <source>
        <dbReference type="Pfam" id="PF01757"/>
    </source>
</evidence>
<feature type="transmembrane region" description="Helical" evidence="1">
    <location>
        <begin position="128"/>
        <end position="144"/>
    </location>
</feature>